<protein>
    <recommendedName>
        <fullName evidence="4">DUF3135 domain-containing protein</fullName>
    </recommendedName>
</protein>
<evidence type="ECO:0000313" key="3">
    <source>
        <dbReference type="Proteomes" id="UP000229044"/>
    </source>
</evidence>
<gene>
    <name evidence="2" type="ORF">CLH62_20340</name>
</gene>
<reference evidence="2 3" key="1">
    <citation type="submission" date="2017-09" db="EMBL/GenBank/DDBJ databases">
        <title>The draft genome sequences of Marinobacter guineae M3B.</title>
        <authorList>
            <person name="Cao J."/>
        </authorList>
    </citation>
    <scope>NUCLEOTIDE SEQUENCE [LARGE SCALE GENOMIC DNA]</scope>
    <source>
        <strain evidence="2 3">M3B</strain>
    </source>
</reference>
<dbReference type="AlphaFoldDB" id="A0A2G1VA46"/>
<evidence type="ECO:0000256" key="1">
    <source>
        <dbReference type="SAM" id="MobiDB-lite"/>
    </source>
</evidence>
<dbReference type="InterPro" id="IPR021482">
    <property type="entry name" value="DUF3135"/>
</dbReference>
<proteinExistence type="predicted"/>
<accession>A0A2G1VA46</accession>
<sequence length="109" mass="12834">MSIPTFDTLLALLDQDPVAFERLREKLIEEEIRDTPPETQRRLRGLQFQIEAIKQTSKNPLDCCVKIQRAMDKKLEEFRSIVRDNHRSGEQLPNPDNNVIFMQKKDEPQ</sequence>
<comment type="caution">
    <text evidence="2">The sequence shown here is derived from an EMBL/GenBank/DDBJ whole genome shotgun (WGS) entry which is preliminary data.</text>
</comment>
<dbReference type="RefSeq" id="WP_099620001.1">
    <property type="nucleotide sequence ID" value="NZ_KZ319345.1"/>
</dbReference>
<name>A0A2G1VA46_9GAMM</name>
<keyword evidence="3" id="KW-1185">Reference proteome</keyword>
<dbReference type="Proteomes" id="UP000229044">
    <property type="component" value="Unassembled WGS sequence"/>
</dbReference>
<organism evidence="2 3">
    <name type="scientific">Marinobacter guineae</name>
    <dbReference type="NCBI Taxonomy" id="432303"/>
    <lineage>
        <taxon>Bacteria</taxon>
        <taxon>Pseudomonadati</taxon>
        <taxon>Pseudomonadota</taxon>
        <taxon>Gammaproteobacteria</taxon>
        <taxon>Pseudomonadales</taxon>
        <taxon>Marinobacteraceae</taxon>
        <taxon>Marinobacter</taxon>
    </lineage>
</organism>
<evidence type="ECO:0008006" key="4">
    <source>
        <dbReference type="Google" id="ProtNLM"/>
    </source>
</evidence>
<dbReference type="Pfam" id="PF11333">
    <property type="entry name" value="DUF3135"/>
    <property type="match status" value="1"/>
</dbReference>
<evidence type="ECO:0000313" key="2">
    <source>
        <dbReference type="EMBL" id="PHQ23631.1"/>
    </source>
</evidence>
<dbReference type="EMBL" id="NTFI01000013">
    <property type="protein sequence ID" value="PHQ23631.1"/>
    <property type="molecule type" value="Genomic_DNA"/>
</dbReference>
<feature type="region of interest" description="Disordered" evidence="1">
    <location>
        <begin position="85"/>
        <end position="109"/>
    </location>
</feature>
<dbReference type="OrthoDB" id="5593306at2"/>